<dbReference type="Gene3D" id="3.30.565.10">
    <property type="entry name" value="Histidine kinase-like ATPase, C-terminal domain"/>
    <property type="match status" value="1"/>
</dbReference>
<dbReference type="SMART" id="SM00388">
    <property type="entry name" value="HisKA"/>
    <property type="match status" value="1"/>
</dbReference>
<evidence type="ECO:0000256" key="9">
    <source>
        <dbReference type="ARBA" id="ARBA00023012"/>
    </source>
</evidence>
<dbReference type="Gene3D" id="6.10.340.10">
    <property type="match status" value="1"/>
</dbReference>
<evidence type="ECO:0000313" key="15">
    <source>
        <dbReference type="EMBL" id="MBB5363604.1"/>
    </source>
</evidence>
<dbReference type="EMBL" id="JACHFL010000006">
    <property type="protein sequence ID" value="MBB5363604.1"/>
    <property type="molecule type" value="Genomic_DNA"/>
</dbReference>
<keyword evidence="6 12" id="KW-0812">Transmembrane</keyword>
<dbReference type="CDD" id="cd00075">
    <property type="entry name" value="HATPase"/>
    <property type="match status" value="1"/>
</dbReference>
<evidence type="ECO:0000313" key="16">
    <source>
        <dbReference type="Proteomes" id="UP000552709"/>
    </source>
</evidence>
<name>A0A7W8JUY8_9DEIO</name>
<dbReference type="SUPFAM" id="SSF55874">
    <property type="entry name" value="ATPase domain of HSP90 chaperone/DNA topoisomerase II/histidine kinase"/>
    <property type="match status" value="1"/>
</dbReference>
<dbReference type="InterPro" id="IPR003661">
    <property type="entry name" value="HisK_dim/P_dom"/>
</dbReference>
<comment type="caution">
    <text evidence="15">The sequence shown here is derived from an EMBL/GenBank/DDBJ whole genome shotgun (WGS) entry which is preliminary data.</text>
</comment>
<evidence type="ECO:0000256" key="3">
    <source>
        <dbReference type="ARBA" id="ARBA00012438"/>
    </source>
</evidence>
<dbReference type="SMART" id="SM00304">
    <property type="entry name" value="HAMP"/>
    <property type="match status" value="1"/>
</dbReference>
<dbReference type="SUPFAM" id="SSF47384">
    <property type="entry name" value="Homodimeric domain of signal transducing histidine kinase"/>
    <property type="match status" value="1"/>
</dbReference>
<dbReference type="PROSITE" id="PS50885">
    <property type="entry name" value="HAMP"/>
    <property type="match status" value="1"/>
</dbReference>
<evidence type="ECO:0000256" key="12">
    <source>
        <dbReference type="SAM" id="Phobius"/>
    </source>
</evidence>
<keyword evidence="9" id="KW-0902">Two-component regulatory system</keyword>
<feature type="domain" description="HAMP" evidence="14">
    <location>
        <begin position="184"/>
        <end position="236"/>
    </location>
</feature>
<dbReference type="SUPFAM" id="SSF158472">
    <property type="entry name" value="HAMP domain-like"/>
    <property type="match status" value="1"/>
</dbReference>
<dbReference type="GO" id="GO:0005886">
    <property type="term" value="C:plasma membrane"/>
    <property type="evidence" value="ECO:0007669"/>
    <property type="project" value="TreeGrafter"/>
</dbReference>
<gene>
    <name evidence="15" type="ORF">HNQ08_002710</name>
</gene>
<dbReference type="InterPro" id="IPR003594">
    <property type="entry name" value="HATPase_dom"/>
</dbReference>
<proteinExistence type="predicted"/>
<dbReference type="PRINTS" id="PR00344">
    <property type="entry name" value="BCTRLSENSOR"/>
</dbReference>
<feature type="transmembrane region" description="Helical" evidence="12">
    <location>
        <begin position="161"/>
        <end position="182"/>
    </location>
</feature>
<dbReference type="GO" id="GO:0000155">
    <property type="term" value="F:phosphorelay sensor kinase activity"/>
    <property type="evidence" value="ECO:0007669"/>
    <property type="project" value="InterPro"/>
</dbReference>
<keyword evidence="7 15" id="KW-0418">Kinase</keyword>
<dbReference type="InterPro" id="IPR036890">
    <property type="entry name" value="HATPase_C_sf"/>
</dbReference>
<dbReference type="PROSITE" id="PS50109">
    <property type="entry name" value="HIS_KIN"/>
    <property type="match status" value="1"/>
</dbReference>
<evidence type="ECO:0000256" key="1">
    <source>
        <dbReference type="ARBA" id="ARBA00000085"/>
    </source>
</evidence>
<dbReference type="SMART" id="SM00387">
    <property type="entry name" value="HATPase_c"/>
    <property type="match status" value="1"/>
</dbReference>
<dbReference type="CDD" id="cd06225">
    <property type="entry name" value="HAMP"/>
    <property type="match status" value="1"/>
</dbReference>
<comment type="catalytic activity">
    <reaction evidence="1">
        <text>ATP + protein L-histidine = ADP + protein N-phospho-L-histidine.</text>
        <dbReference type="EC" id="2.7.13.3"/>
    </reaction>
</comment>
<dbReference type="Proteomes" id="UP000552709">
    <property type="component" value="Unassembled WGS sequence"/>
</dbReference>
<evidence type="ECO:0000256" key="8">
    <source>
        <dbReference type="ARBA" id="ARBA00022989"/>
    </source>
</evidence>
<dbReference type="InterPro" id="IPR003660">
    <property type="entry name" value="HAMP_dom"/>
</dbReference>
<evidence type="ECO:0000256" key="7">
    <source>
        <dbReference type="ARBA" id="ARBA00022777"/>
    </source>
</evidence>
<evidence type="ECO:0000256" key="10">
    <source>
        <dbReference type="ARBA" id="ARBA00023136"/>
    </source>
</evidence>
<feature type="region of interest" description="Disordered" evidence="11">
    <location>
        <begin position="65"/>
        <end position="94"/>
    </location>
</feature>
<dbReference type="PANTHER" id="PTHR45436:SF5">
    <property type="entry name" value="SENSOR HISTIDINE KINASE TRCS"/>
    <property type="match status" value="1"/>
</dbReference>
<keyword evidence="4" id="KW-0597">Phosphoprotein</keyword>
<dbReference type="InterPro" id="IPR050428">
    <property type="entry name" value="TCS_sensor_his_kinase"/>
</dbReference>
<keyword evidence="8 12" id="KW-1133">Transmembrane helix</keyword>
<dbReference type="Pfam" id="PF02518">
    <property type="entry name" value="HATPase_c"/>
    <property type="match status" value="1"/>
</dbReference>
<evidence type="ECO:0000259" key="13">
    <source>
        <dbReference type="PROSITE" id="PS50109"/>
    </source>
</evidence>
<evidence type="ECO:0000256" key="4">
    <source>
        <dbReference type="ARBA" id="ARBA00022553"/>
    </source>
</evidence>
<dbReference type="EC" id="2.7.13.3" evidence="3"/>
<dbReference type="Gene3D" id="1.10.287.130">
    <property type="match status" value="1"/>
</dbReference>
<evidence type="ECO:0000256" key="5">
    <source>
        <dbReference type="ARBA" id="ARBA00022679"/>
    </source>
</evidence>
<dbReference type="FunFam" id="3.30.565.10:FF:000006">
    <property type="entry name" value="Sensor histidine kinase WalK"/>
    <property type="match status" value="1"/>
</dbReference>
<accession>A0A7W8JUY8</accession>
<feature type="domain" description="Histidine kinase" evidence="13">
    <location>
        <begin position="244"/>
        <end position="457"/>
    </location>
</feature>
<sequence length="457" mass="48697">MTTRGMSRSLRTRLIVAFAAVSLPVLLLFAGGALLYARTVYLGLRQQTVREELVANIRTHVQLTGSLEGLRPQEPPPEERGQPPTAPSRGRVEPPPLIVLDPQFRVAVAATGHPQGLLIPVADRGNLTAVTLNARPVAYLLSTGTPPRPDAQTTAFVRRTAGLLLLAVSLATGISVLLGAWFSHRLLAPLRTLQGGVRALTTTGQAAPLPEGQPDELGELLRAFNGMSAELERRRISSRQFSADIAHDLSTPLTVMRGTLEAMKDGTLPATPERLSRLQTQTDHMIQLSGDLRLLSMADAGDLTLKLRTVNITELLSDVEETFFEVARDGGVILGVNAPPDLHAQLDPLRVTQILHNLVQNALNHTPRGGLITVAAGLHGVAQLRITVADSGPGIPPEQLERVFDRLYRGDDARSVPGSGLGLSIARTLAEAHGGTLTLESVPGNGTTAVLTVPLNS</sequence>
<evidence type="ECO:0000256" key="2">
    <source>
        <dbReference type="ARBA" id="ARBA00004370"/>
    </source>
</evidence>
<dbReference type="InterPro" id="IPR005467">
    <property type="entry name" value="His_kinase_dom"/>
</dbReference>
<dbReference type="InterPro" id="IPR036097">
    <property type="entry name" value="HisK_dim/P_sf"/>
</dbReference>
<keyword evidence="16" id="KW-1185">Reference proteome</keyword>
<dbReference type="InterPro" id="IPR004358">
    <property type="entry name" value="Sig_transdc_His_kin-like_C"/>
</dbReference>
<evidence type="ECO:0000256" key="11">
    <source>
        <dbReference type="SAM" id="MobiDB-lite"/>
    </source>
</evidence>
<protein>
    <recommendedName>
        <fullName evidence="3">histidine kinase</fullName>
        <ecNumber evidence="3">2.7.13.3</ecNumber>
    </recommendedName>
</protein>
<evidence type="ECO:0000256" key="6">
    <source>
        <dbReference type="ARBA" id="ARBA00022692"/>
    </source>
</evidence>
<organism evidence="15 16">
    <name type="scientific">Deinococcus humi</name>
    <dbReference type="NCBI Taxonomy" id="662880"/>
    <lineage>
        <taxon>Bacteria</taxon>
        <taxon>Thermotogati</taxon>
        <taxon>Deinococcota</taxon>
        <taxon>Deinococci</taxon>
        <taxon>Deinococcales</taxon>
        <taxon>Deinococcaceae</taxon>
        <taxon>Deinococcus</taxon>
    </lineage>
</organism>
<keyword evidence="5" id="KW-0808">Transferase</keyword>
<dbReference type="Pfam" id="PF00512">
    <property type="entry name" value="HisKA"/>
    <property type="match status" value="1"/>
</dbReference>
<dbReference type="Pfam" id="PF00672">
    <property type="entry name" value="HAMP"/>
    <property type="match status" value="1"/>
</dbReference>
<dbReference type="PANTHER" id="PTHR45436">
    <property type="entry name" value="SENSOR HISTIDINE KINASE YKOH"/>
    <property type="match status" value="1"/>
</dbReference>
<comment type="subcellular location">
    <subcellularLocation>
        <location evidence="2">Membrane</location>
    </subcellularLocation>
</comment>
<keyword evidence="10 12" id="KW-0472">Membrane</keyword>
<evidence type="ECO:0000259" key="14">
    <source>
        <dbReference type="PROSITE" id="PS50885"/>
    </source>
</evidence>
<reference evidence="15 16" key="1">
    <citation type="submission" date="2020-08" db="EMBL/GenBank/DDBJ databases">
        <title>Genomic Encyclopedia of Type Strains, Phase IV (KMG-IV): sequencing the most valuable type-strain genomes for metagenomic binning, comparative biology and taxonomic classification.</title>
        <authorList>
            <person name="Goeker M."/>
        </authorList>
    </citation>
    <scope>NUCLEOTIDE SEQUENCE [LARGE SCALE GENOMIC DNA]</scope>
    <source>
        <strain evidence="15 16">DSM 27939</strain>
    </source>
</reference>
<dbReference type="CDD" id="cd00082">
    <property type="entry name" value="HisKA"/>
    <property type="match status" value="1"/>
</dbReference>
<dbReference type="AlphaFoldDB" id="A0A7W8JUY8"/>